<proteinExistence type="predicted"/>
<reference evidence="1 2" key="1">
    <citation type="journal article" date="2024" name="Commun. Biol.">
        <title>Comparative genomic analysis of thermophilic fungi reveals convergent evolutionary adaptations and gene losses.</title>
        <authorList>
            <person name="Steindorff A.S."/>
            <person name="Aguilar-Pontes M.V."/>
            <person name="Robinson A.J."/>
            <person name="Andreopoulos B."/>
            <person name="LaButti K."/>
            <person name="Kuo A."/>
            <person name="Mondo S."/>
            <person name="Riley R."/>
            <person name="Otillar R."/>
            <person name="Haridas S."/>
            <person name="Lipzen A."/>
            <person name="Grimwood J."/>
            <person name="Schmutz J."/>
            <person name="Clum A."/>
            <person name="Reid I.D."/>
            <person name="Moisan M.C."/>
            <person name="Butler G."/>
            <person name="Nguyen T.T.M."/>
            <person name="Dewar K."/>
            <person name="Conant G."/>
            <person name="Drula E."/>
            <person name="Henrissat B."/>
            <person name="Hansel C."/>
            <person name="Singer S."/>
            <person name="Hutchinson M.I."/>
            <person name="de Vries R.P."/>
            <person name="Natvig D.O."/>
            <person name="Powell A.J."/>
            <person name="Tsang A."/>
            <person name="Grigoriev I.V."/>
        </authorList>
    </citation>
    <scope>NUCLEOTIDE SEQUENCE [LARGE SCALE GENOMIC DNA]</scope>
    <source>
        <strain evidence="1 2">ATCC 24622</strain>
    </source>
</reference>
<sequence length="180" mass="19936">MARGGQRGINTLEAQESGQPQILYHSTILGRTYLAGDRSHLGSPVRCPILKGLDHGRRQGWEPPGRSEGWRGMQHDYEKVTDARPYVSWEQNKVGRCMSPIQAFLLPEPEHCIRLPRSSCPQHDGTGARAVGQMPFAVSGKGHSYERARRLPNLLAPRAVAAAAVSAKYALRNHVFHVLL</sequence>
<organism evidence="1 2">
    <name type="scientific">Phialemonium thermophilum</name>
    <dbReference type="NCBI Taxonomy" id="223376"/>
    <lineage>
        <taxon>Eukaryota</taxon>
        <taxon>Fungi</taxon>
        <taxon>Dikarya</taxon>
        <taxon>Ascomycota</taxon>
        <taxon>Pezizomycotina</taxon>
        <taxon>Sordariomycetes</taxon>
        <taxon>Sordariomycetidae</taxon>
        <taxon>Cephalothecales</taxon>
        <taxon>Cephalothecaceae</taxon>
        <taxon>Phialemonium</taxon>
    </lineage>
</organism>
<comment type="caution">
    <text evidence="1">The sequence shown here is derived from an EMBL/GenBank/DDBJ whole genome shotgun (WGS) entry which is preliminary data.</text>
</comment>
<keyword evidence="2" id="KW-1185">Reference proteome</keyword>
<gene>
    <name evidence="1" type="ORF">VTK73DRAFT_10415</name>
</gene>
<name>A0ABR3VWZ1_9PEZI</name>
<accession>A0ABR3VWZ1</accession>
<protein>
    <submittedName>
        <fullName evidence="1">Uncharacterized protein</fullName>
    </submittedName>
</protein>
<evidence type="ECO:0000313" key="1">
    <source>
        <dbReference type="EMBL" id="KAL1847216.1"/>
    </source>
</evidence>
<dbReference type="Proteomes" id="UP001586593">
    <property type="component" value="Unassembled WGS sequence"/>
</dbReference>
<evidence type="ECO:0000313" key="2">
    <source>
        <dbReference type="Proteomes" id="UP001586593"/>
    </source>
</evidence>
<dbReference type="EMBL" id="JAZHXJ010000994">
    <property type="protein sequence ID" value="KAL1847216.1"/>
    <property type="molecule type" value="Genomic_DNA"/>
</dbReference>